<proteinExistence type="predicted"/>
<evidence type="ECO:0000259" key="7">
    <source>
        <dbReference type="Pfam" id="PF00635"/>
    </source>
</evidence>
<feature type="transmembrane region" description="Helical" evidence="6">
    <location>
        <begin position="840"/>
        <end position="858"/>
    </location>
</feature>
<sequence>DSSVPADGEMDILKEVHPDKLNRLQERLVTPTQSAASCKPVFPGHQEFYRDFILHSHNPTFLQHLSDSLAAEICILNDTNFLASDLEDADTSVDDVTRSSYVATVTTLQLLAKFLGFITFLPYQSKVNSLPESTVQVQCNIRSKLQPQLDVMMFVKNAVRQHKLVLTVPWVVEYLCFMDSVSVHIPYYRNLLNELIKVYHNRQPLSRAILLIQLLLGKLFESHNFPTELFYSWTPHHSTSTDDSDDHMHGDLPLDCLDLVDEHCLYTCCPNIGELKLSLSVGLGPSGKVAKHITPISASLNLSSQSSTARQLELQLEECFFHAQPASMRKTVEFVAERVASCCVKHICNTLLPTVKQEGSAEVTKLTSKVVEDSTWNDMENERQKEMLIHAATEVSKRCCSNLKQACDIGDYCGKRTRQSVSLLLADEVLESVSEACSQIAARQSQERVNTWINSHITPGFFMKDFQLEIDKAFKKTNSHKSEKVPHVVPRGGRNVKHLDEAMSPTQAIMLLRVLMWKLLDGEGGSISEEQVSTALQVARETPDNRSDLILSAKRLLPILTCDLAVLLVTHRPDLMQSTLLSQFVSVWLKVEKCSNLENILCPRNVLMLSQSKHPSKQVWTCLAKLLAYLLKDGELLPDVLEQQFLSLLRTSWPQIRISSLYLRHSQCCSRSQLTSNSSSCERCDMQAGVVQVPVFVYPSPINFYLDEQNTHRQVLTLYNPYDFPIRFRVMCTAPNKYSVVDPEGSVRPKCCIDIVVRHTAVTLSNCNVVDKFRIHMQNHTTRQLIGKQDISATLLPGKPSGSMTDSEEFQRLPPLSAASNVQQQFGFVRDHRQGRLQTPNYIVVAAALVCIVALLLPTQGDEDTRFPTYLHLTSHLKLVFAYVLGLVTMVILRPS</sequence>
<dbReference type="AlphaFoldDB" id="A0AAD7ZXE8"/>
<evidence type="ECO:0000313" key="9">
    <source>
        <dbReference type="EMBL" id="KAJ9587942.1"/>
    </source>
</evidence>
<comment type="caution">
    <text evidence="9">The sequence shown here is derived from an EMBL/GenBank/DDBJ whole genome shotgun (WGS) entry which is preliminary data.</text>
</comment>
<accession>A0AAD7ZXE8</accession>
<dbReference type="PANTHER" id="PTHR28678">
    <property type="entry name" value="CODANIN-1"/>
    <property type="match status" value="1"/>
</dbReference>
<comment type="subcellular location">
    <subcellularLocation>
        <location evidence="1">Membrane</location>
        <topology evidence="1">Multi-pass membrane protein</topology>
    </subcellularLocation>
</comment>
<dbReference type="Proteomes" id="UP001233999">
    <property type="component" value="Unassembled WGS sequence"/>
</dbReference>
<dbReference type="InterPro" id="IPR040031">
    <property type="entry name" value="Codanin-1"/>
</dbReference>
<dbReference type="Pfam" id="PF00635">
    <property type="entry name" value="Motile_Sperm"/>
    <property type="match status" value="1"/>
</dbReference>
<evidence type="ECO:0000256" key="4">
    <source>
        <dbReference type="ARBA" id="ARBA00023136"/>
    </source>
</evidence>
<keyword evidence="3 6" id="KW-1133">Transmembrane helix</keyword>
<feature type="non-terminal residue" evidence="9">
    <location>
        <position position="1"/>
    </location>
</feature>
<dbReference type="PANTHER" id="PTHR28678:SF1">
    <property type="entry name" value="CODANIN-1"/>
    <property type="match status" value="1"/>
</dbReference>
<evidence type="ECO:0000259" key="8">
    <source>
        <dbReference type="Pfam" id="PF15296"/>
    </source>
</evidence>
<dbReference type="SUPFAM" id="SSF49354">
    <property type="entry name" value="PapD-like"/>
    <property type="match status" value="1"/>
</dbReference>
<dbReference type="Pfam" id="PF15296">
    <property type="entry name" value="Codanin-1_C"/>
    <property type="match status" value="1"/>
</dbReference>
<dbReference type="InterPro" id="IPR008962">
    <property type="entry name" value="PapD-like_sf"/>
</dbReference>
<keyword evidence="4 6" id="KW-0472">Membrane</keyword>
<name>A0AAD7ZXE8_DIPPU</name>
<dbReference type="GO" id="GO:0016020">
    <property type="term" value="C:membrane"/>
    <property type="evidence" value="ECO:0007669"/>
    <property type="project" value="UniProtKB-SubCell"/>
</dbReference>
<evidence type="ECO:0000256" key="2">
    <source>
        <dbReference type="ARBA" id="ARBA00022692"/>
    </source>
</evidence>
<feature type="domain" description="MSP" evidence="7">
    <location>
        <begin position="702"/>
        <end position="780"/>
    </location>
</feature>
<dbReference type="GO" id="GO:0005634">
    <property type="term" value="C:nucleus"/>
    <property type="evidence" value="ECO:0007669"/>
    <property type="project" value="TreeGrafter"/>
</dbReference>
<protein>
    <recommendedName>
        <fullName evidence="5">Motile sperm domain-containing protein 3</fullName>
    </recommendedName>
</protein>
<keyword evidence="10" id="KW-1185">Reference proteome</keyword>
<organism evidence="9 10">
    <name type="scientific">Diploptera punctata</name>
    <name type="common">Pacific beetle cockroach</name>
    <dbReference type="NCBI Taxonomy" id="6984"/>
    <lineage>
        <taxon>Eukaryota</taxon>
        <taxon>Metazoa</taxon>
        <taxon>Ecdysozoa</taxon>
        <taxon>Arthropoda</taxon>
        <taxon>Hexapoda</taxon>
        <taxon>Insecta</taxon>
        <taxon>Pterygota</taxon>
        <taxon>Neoptera</taxon>
        <taxon>Polyneoptera</taxon>
        <taxon>Dictyoptera</taxon>
        <taxon>Blattodea</taxon>
        <taxon>Blaberoidea</taxon>
        <taxon>Blaberidae</taxon>
        <taxon>Diplopterinae</taxon>
        <taxon>Diploptera</taxon>
    </lineage>
</organism>
<evidence type="ECO:0000256" key="1">
    <source>
        <dbReference type="ARBA" id="ARBA00004141"/>
    </source>
</evidence>
<dbReference type="Gene3D" id="2.60.40.10">
    <property type="entry name" value="Immunoglobulins"/>
    <property type="match status" value="1"/>
</dbReference>
<keyword evidence="2 6" id="KW-0812">Transmembrane</keyword>
<evidence type="ECO:0000256" key="3">
    <source>
        <dbReference type="ARBA" id="ARBA00022989"/>
    </source>
</evidence>
<evidence type="ECO:0000256" key="5">
    <source>
        <dbReference type="ARBA" id="ARBA00070425"/>
    </source>
</evidence>
<dbReference type="InterPro" id="IPR000535">
    <property type="entry name" value="MSP_dom"/>
</dbReference>
<evidence type="ECO:0000256" key="6">
    <source>
        <dbReference type="SAM" id="Phobius"/>
    </source>
</evidence>
<evidence type="ECO:0000313" key="10">
    <source>
        <dbReference type="Proteomes" id="UP001233999"/>
    </source>
</evidence>
<feature type="transmembrane region" description="Helical" evidence="6">
    <location>
        <begin position="870"/>
        <end position="893"/>
    </location>
</feature>
<reference evidence="9" key="1">
    <citation type="journal article" date="2023" name="IScience">
        <title>Live-bearing cockroach genome reveals convergent evolutionary mechanisms linked to viviparity in insects and beyond.</title>
        <authorList>
            <person name="Fouks B."/>
            <person name="Harrison M.C."/>
            <person name="Mikhailova A.A."/>
            <person name="Marchal E."/>
            <person name="English S."/>
            <person name="Carruthers M."/>
            <person name="Jennings E.C."/>
            <person name="Chiamaka E.L."/>
            <person name="Frigard R.A."/>
            <person name="Pippel M."/>
            <person name="Attardo G.M."/>
            <person name="Benoit J.B."/>
            <person name="Bornberg-Bauer E."/>
            <person name="Tobe S.S."/>
        </authorList>
    </citation>
    <scope>NUCLEOTIDE SEQUENCE</scope>
    <source>
        <strain evidence="9">Stay&amp;Tobe</strain>
    </source>
</reference>
<gene>
    <name evidence="9" type="ORF">L9F63_018617</name>
</gene>
<dbReference type="EMBL" id="JASPKZ010006046">
    <property type="protein sequence ID" value="KAJ9587942.1"/>
    <property type="molecule type" value="Genomic_DNA"/>
</dbReference>
<dbReference type="FunFam" id="2.60.40.10:FF:000676">
    <property type="entry name" value="motile sperm domain-containing protein 3"/>
    <property type="match status" value="1"/>
</dbReference>
<reference evidence="9" key="2">
    <citation type="submission" date="2023-05" db="EMBL/GenBank/DDBJ databases">
        <authorList>
            <person name="Fouks B."/>
        </authorList>
    </citation>
    <scope>NUCLEOTIDE SEQUENCE</scope>
    <source>
        <strain evidence="9">Stay&amp;Tobe</strain>
        <tissue evidence="9">Testes</tissue>
    </source>
</reference>
<dbReference type="InterPro" id="IPR028171">
    <property type="entry name" value="Codanin-1_C"/>
</dbReference>
<feature type="domain" description="Codanin-1 C-terminal" evidence="8">
    <location>
        <begin position="255"/>
        <end position="363"/>
    </location>
</feature>
<dbReference type="InterPro" id="IPR013783">
    <property type="entry name" value="Ig-like_fold"/>
</dbReference>
<dbReference type="GO" id="GO:0006325">
    <property type="term" value="P:chromatin organization"/>
    <property type="evidence" value="ECO:0007669"/>
    <property type="project" value="TreeGrafter"/>
</dbReference>